<proteinExistence type="predicted"/>
<evidence type="ECO:0000313" key="1">
    <source>
        <dbReference type="EMBL" id="KAG9254340.1"/>
    </source>
</evidence>
<dbReference type="EMBL" id="MU251254">
    <property type="protein sequence ID" value="KAG9254340.1"/>
    <property type="molecule type" value="Genomic_DNA"/>
</dbReference>
<accession>A0A9P8CPP4</accession>
<dbReference type="OrthoDB" id="6499973at2759"/>
<dbReference type="AlphaFoldDB" id="A0A9P8CPP4"/>
<keyword evidence="2" id="KW-1185">Reference proteome</keyword>
<dbReference type="GeneID" id="70294378"/>
<dbReference type="RefSeq" id="XP_046118264.1">
    <property type="nucleotide sequence ID" value="XM_046263475.1"/>
</dbReference>
<dbReference type="Proteomes" id="UP000887229">
    <property type="component" value="Unassembled WGS sequence"/>
</dbReference>
<gene>
    <name evidence="1" type="ORF">F5Z01DRAFT_655157</name>
</gene>
<name>A0A9P8CPP4_9HYPO</name>
<sequence length="131" mass="14786">MSVVQSDTEEGPTARVNRSRDPLTSFLIHTRGEEGADVEARLHLQSLRHNYHHGVMNGIAHEYAYGTWGFIVLRIVYTPESDHLFPQAIKKLKKWVHCELHAPRFCGCGAYGESRKMPNPVYNTSCGSAFT</sequence>
<evidence type="ECO:0000313" key="2">
    <source>
        <dbReference type="Proteomes" id="UP000887229"/>
    </source>
</evidence>
<protein>
    <submittedName>
        <fullName evidence="1">Uncharacterized protein</fullName>
    </submittedName>
</protein>
<organism evidence="1 2">
    <name type="scientific">Emericellopsis atlantica</name>
    <dbReference type="NCBI Taxonomy" id="2614577"/>
    <lineage>
        <taxon>Eukaryota</taxon>
        <taxon>Fungi</taxon>
        <taxon>Dikarya</taxon>
        <taxon>Ascomycota</taxon>
        <taxon>Pezizomycotina</taxon>
        <taxon>Sordariomycetes</taxon>
        <taxon>Hypocreomycetidae</taxon>
        <taxon>Hypocreales</taxon>
        <taxon>Bionectriaceae</taxon>
        <taxon>Emericellopsis</taxon>
    </lineage>
</organism>
<reference evidence="1" key="1">
    <citation type="journal article" date="2021" name="IMA Fungus">
        <title>Genomic characterization of three marine fungi, including Emericellopsis atlantica sp. nov. with signatures of a generalist lifestyle and marine biomass degradation.</title>
        <authorList>
            <person name="Hagestad O.C."/>
            <person name="Hou L."/>
            <person name="Andersen J.H."/>
            <person name="Hansen E.H."/>
            <person name="Altermark B."/>
            <person name="Li C."/>
            <person name="Kuhnert E."/>
            <person name="Cox R.J."/>
            <person name="Crous P.W."/>
            <person name="Spatafora J.W."/>
            <person name="Lail K."/>
            <person name="Amirebrahimi M."/>
            <person name="Lipzen A."/>
            <person name="Pangilinan J."/>
            <person name="Andreopoulos W."/>
            <person name="Hayes R.D."/>
            <person name="Ng V."/>
            <person name="Grigoriev I.V."/>
            <person name="Jackson S.A."/>
            <person name="Sutton T.D.S."/>
            <person name="Dobson A.D.W."/>
            <person name="Rama T."/>
        </authorList>
    </citation>
    <scope>NUCLEOTIDE SEQUENCE</scope>
    <source>
        <strain evidence="1">TS7</strain>
    </source>
</reference>
<comment type="caution">
    <text evidence="1">The sequence shown here is derived from an EMBL/GenBank/DDBJ whole genome shotgun (WGS) entry which is preliminary data.</text>
</comment>